<accession>A0ABR8KGE4</accession>
<evidence type="ECO:0000313" key="1">
    <source>
        <dbReference type="EMBL" id="MBD2738620.1"/>
    </source>
</evidence>
<organism evidence="1 2">
    <name type="scientific">Nostoc paludosum FACHB-159</name>
    <dbReference type="NCBI Taxonomy" id="2692908"/>
    <lineage>
        <taxon>Bacteria</taxon>
        <taxon>Bacillati</taxon>
        <taxon>Cyanobacteriota</taxon>
        <taxon>Cyanophyceae</taxon>
        <taxon>Nostocales</taxon>
        <taxon>Nostocaceae</taxon>
        <taxon>Nostoc</taxon>
    </lineage>
</organism>
<sequence length="49" mass="5709">MLQVLGGKITSYLLTEDLSRVTKVMFLTWLHQGVDLQSAKERSRRERNC</sequence>
<keyword evidence="2" id="KW-1185">Reference proteome</keyword>
<comment type="caution">
    <text evidence="1">The sequence shown here is derived from an EMBL/GenBank/DDBJ whole genome shotgun (WGS) entry which is preliminary data.</text>
</comment>
<evidence type="ECO:0000313" key="2">
    <source>
        <dbReference type="Proteomes" id="UP000637383"/>
    </source>
</evidence>
<gene>
    <name evidence="1" type="ORF">H6H03_32890</name>
</gene>
<dbReference type="Proteomes" id="UP000637383">
    <property type="component" value="Unassembled WGS sequence"/>
</dbReference>
<protein>
    <submittedName>
        <fullName evidence="1">Uncharacterized protein</fullName>
    </submittedName>
</protein>
<reference evidence="1 2" key="1">
    <citation type="journal article" date="2020" name="ISME J.">
        <title>Comparative genomics reveals insights into cyanobacterial evolution and habitat adaptation.</title>
        <authorList>
            <person name="Chen M.Y."/>
            <person name="Teng W.K."/>
            <person name="Zhao L."/>
            <person name="Hu C.X."/>
            <person name="Zhou Y.K."/>
            <person name="Han B.P."/>
            <person name="Song L.R."/>
            <person name="Shu W.S."/>
        </authorList>
    </citation>
    <scope>NUCLEOTIDE SEQUENCE [LARGE SCALE GENOMIC DNA]</scope>
    <source>
        <strain evidence="1 2">FACHB-159</strain>
    </source>
</reference>
<dbReference type="RefSeq" id="WP_190959145.1">
    <property type="nucleotide sequence ID" value="NZ_JACJTU010000054.1"/>
</dbReference>
<dbReference type="EMBL" id="JACJTU010000054">
    <property type="protein sequence ID" value="MBD2738620.1"/>
    <property type="molecule type" value="Genomic_DNA"/>
</dbReference>
<name>A0ABR8KGE4_9NOSO</name>
<proteinExistence type="predicted"/>